<organism evidence="2 3">
    <name type="scientific">Sandaracinus amylolyticus</name>
    <dbReference type="NCBI Taxonomy" id="927083"/>
    <lineage>
        <taxon>Bacteria</taxon>
        <taxon>Pseudomonadati</taxon>
        <taxon>Myxococcota</taxon>
        <taxon>Polyangia</taxon>
        <taxon>Polyangiales</taxon>
        <taxon>Sandaracinaceae</taxon>
        <taxon>Sandaracinus</taxon>
    </lineage>
</organism>
<accession>A0A0F6YFP7</accession>
<proteinExistence type="predicted"/>
<evidence type="ECO:0000256" key="1">
    <source>
        <dbReference type="SAM" id="MobiDB-lite"/>
    </source>
</evidence>
<dbReference type="STRING" id="927083.DB32_001094"/>
<gene>
    <name evidence="2" type="ORF">DB32_001094</name>
</gene>
<evidence type="ECO:0000313" key="2">
    <source>
        <dbReference type="EMBL" id="AKF03945.1"/>
    </source>
</evidence>
<evidence type="ECO:0000313" key="3">
    <source>
        <dbReference type="Proteomes" id="UP000034883"/>
    </source>
</evidence>
<protein>
    <submittedName>
        <fullName evidence="2">Uncharacterized protein</fullName>
    </submittedName>
</protein>
<name>A0A0F6YFP7_9BACT</name>
<sequence>MTPCSGHACPTRRVRREREQRALAERLGRRADEHARRVGFGVARRAVGAPARDRDPPHTRTEEQLGLATELRRARGRNVPRARAGAELGDVDRGAGSRNRTSHRNSATLDDPERVRVS</sequence>
<feature type="compositionally biased region" description="Basic and acidic residues" evidence="1">
    <location>
        <begin position="51"/>
        <end position="63"/>
    </location>
</feature>
<reference evidence="2 3" key="1">
    <citation type="submission" date="2015-03" db="EMBL/GenBank/DDBJ databases">
        <title>Genome assembly of Sandaracinus amylolyticus DSM 53668.</title>
        <authorList>
            <person name="Sharma G."/>
            <person name="Subramanian S."/>
        </authorList>
    </citation>
    <scope>NUCLEOTIDE SEQUENCE [LARGE SCALE GENOMIC DNA]</scope>
    <source>
        <strain evidence="2 3">DSM 53668</strain>
    </source>
</reference>
<dbReference type="EMBL" id="CP011125">
    <property type="protein sequence ID" value="AKF03945.1"/>
    <property type="molecule type" value="Genomic_DNA"/>
</dbReference>
<feature type="region of interest" description="Disordered" evidence="1">
    <location>
        <begin position="43"/>
        <end position="118"/>
    </location>
</feature>
<dbReference type="KEGG" id="samy:DB32_001094"/>
<keyword evidence="3" id="KW-1185">Reference proteome</keyword>
<dbReference type="AlphaFoldDB" id="A0A0F6YFP7"/>
<dbReference type="Proteomes" id="UP000034883">
    <property type="component" value="Chromosome"/>
</dbReference>